<evidence type="ECO:0000256" key="6">
    <source>
        <dbReference type="RuleBase" id="RU004466"/>
    </source>
</evidence>
<evidence type="ECO:0000313" key="8">
    <source>
        <dbReference type="EMBL" id="MBM3274246.1"/>
    </source>
</evidence>
<dbReference type="Gene3D" id="1.10.600.10">
    <property type="entry name" value="Farnesyl Diphosphate Synthase"/>
    <property type="match status" value="1"/>
</dbReference>
<protein>
    <submittedName>
        <fullName evidence="8">Polyprenyl synthetase family protein</fullName>
    </submittedName>
</protein>
<dbReference type="GO" id="GO:0046872">
    <property type="term" value="F:metal ion binding"/>
    <property type="evidence" value="ECO:0007669"/>
    <property type="project" value="UniProtKB-KW"/>
</dbReference>
<dbReference type="InterPro" id="IPR033749">
    <property type="entry name" value="Polyprenyl_synt_CS"/>
</dbReference>
<dbReference type="PANTHER" id="PTHR12001">
    <property type="entry name" value="GERANYLGERANYL PYROPHOSPHATE SYNTHASE"/>
    <property type="match status" value="1"/>
</dbReference>
<evidence type="ECO:0000256" key="4">
    <source>
        <dbReference type="ARBA" id="ARBA00022723"/>
    </source>
</evidence>
<dbReference type="Proteomes" id="UP000703893">
    <property type="component" value="Unassembled WGS sequence"/>
</dbReference>
<dbReference type="PANTHER" id="PTHR12001:SF69">
    <property type="entry name" value="ALL TRANS-POLYPRENYL-DIPHOSPHATE SYNTHASE PDSS1"/>
    <property type="match status" value="1"/>
</dbReference>
<dbReference type="Pfam" id="PF00348">
    <property type="entry name" value="polyprenyl_synt"/>
    <property type="match status" value="1"/>
</dbReference>
<comment type="cofactor">
    <cofactor evidence="1">
        <name>Mg(2+)</name>
        <dbReference type="ChEBI" id="CHEBI:18420"/>
    </cofactor>
</comment>
<keyword evidence="3 6" id="KW-0808">Transferase</keyword>
<reference evidence="8 9" key="1">
    <citation type="submission" date="2019-03" db="EMBL/GenBank/DDBJ databases">
        <title>Lake Tanganyika Metagenome-Assembled Genomes (MAGs).</title>
        <authorList>
            <person name="Tran P."/>
        </authorList>
    </citation>
    <scope>NUCLEOTIDE SEQUENCE [LARGE SCALE GENOMIC DNA]</scope>
    <source>
        <strain evidence="8">K_DeepCast_65m_m2_236</strain>
    </source>
</reference>
<dbReference type="InterPro" id="IPR000092">
    <property type="entry name" value="Polyprenyl_synt"/>
</dbReference>
<proteinExistence type="inferred from homology"/>
<dbReference type="SUPFAM" id="SSF48576">
    <property type="entry name" value="Terpenoid synthases"/>
    <property type="match status" value="1"/>
</dbReference>
<comment type="similarity">
    <text evidence="2 6">Belongs to the FPP/GGPP synthase family.</text>
</comment>
<evidence type="ECO:0000256" key="3">
    <source>
        <dbReference type="ARBA" id="ARBA00022679"/>
    </source>
</evidence>
<evidence type="ECO:0000256" key="7">
    <source>
        <dbReference type="SAM" id="MobiDB-lite"/>
    </source>
</evidence>
<feature type="region of interest" description="Disordered" evidence="7">
    <location>
        <begin position="317"/>
        <end position="339"/>
    </location>
</feature>
<name>A0A937X609_9BACT</name>
<organism evidence="8 9">
    <name type="scientific">Candidatus Tanganyikabacteria bacterium</name>
    <dbReference type="NCBI Taxonomy" id="2961651"/>
    <lineage>
        <taxon>Bacteria</taxon>
        <taxon>Bacillati</taxon>
        <taxon>Candidatus Sericytochromatia</taxon>
        <taxon>Candidatus Tanganyikabacteria</taxon>
    </lineage>
</organism>
<dbReference type="GO" id="GO:0004659">
    <property type="term" value="F:prenyltransferase activity"/>
    <property type="evidence" value="ECO:0007669"/>
    <property type="project" value="InterPro"/>
</dbReference>
<comment type="caution">
    <text evidence="8">The sequence shown here is derived from an EMBL/GenBank/DDBJ whole genome shotgun (WGS) entry which is preliminary data.</text>
</comment>
<dbReference type="EMBL" id="VGJX01000162">
    <property type="protein sequence ID" value="MBM3274246.1"/>
    <property type="molecule type" value="Genomic_DNA"/>
</dbReference>
<dbReference type="InterPro" id="IPR008949">
    <property type="entry name" value="Isoprenoid_synthase_dom_sf"/>
</dbReference>
<dbReference type="GO" id="GO:0008299">
    <property type="term" value="P:isoprenoid biosynthetic process"/>
    <property type="evidence" value="ECO:0007669"/>
    <property type="project" value="InterPro"/>
</dbReference>
<keyword evidence="4" id="KW-0479">Metal-binding</keyword>
<feature type="compositionally biased region" description="Pro residues" evidence="7">
    <location>
        <begin position="330"/>
        <end position="339"/>
    </location>
</feature>
<gene>
    <name evidence="8" type="ORF">FJZ00_03775</name>
</gene>
<dbReference type="AlphaFoldDB" id="A0A937X609"/>
<evidence type="ECO:0000256" key="5">
    <source>
        <dbReference type="ARBA" id="ARBA00022842"/>
    </source>
</evidence>
<dbReference type="PROSITE" id="PS00444">
    <property type="entry name" value="POLYPRENYL_SYNTHASE_2"/>
    <property type="match status" value="1"/>
</dbReference>
<sequence>MRAEAATYRSAVSDLEAAKRHLDGAGKAIRARCVRLIGAALGQTRENSEFRALESAIESLHLGTLIHDDVLDESPLRRGRSAVHVAFGTKVALLAGDVLVSRAGILIASLGSPYLSRRFAEVLGDLCEGELLQDDQRWRFDLKVDEYLLRIDKKTSGLFELACEGAAILSAATDRHVDPLPGGPTAATRSLGRHLGRLFQMTDDLGDEAGGFLPGKPAHQDAAAGHLSLLTVCALADPDVGPPYRALLEAGAAPSDFDAKRLRDRPEVSERVRQVLTAEYGDCLMALEQLPGGRDREDLSKLALELLARSLQAAAITAPPQRLRRKGPTDRPPGVPIGQ</sequence>
<accession>A0A937X609</accession>
<evidence type="ECO:0000313" key="9">
    <source>
        <dbReference type="Proteomes" id="UP000703893"/>
    </source>
</evidence>
<dbReference type="PROSITE" id="PS00723">
    <property type="entry name" value="POLYPRENYL_SYNTHASE_1"/>
    <property type="match status" value="1"/>
</dbReference>
<evidence type="ECO:0000256" key="2">
    <source>
        <dbReference type="ARBA" id="ARBA00006706"/>
    </source>
</evidence>
<keyword evidence="5" id="KW-0460">Magnesium</keyword>
<evidence type="ECO:0000256" key="1">
    <source>
        <dbReference type="ARBA" id="ARBA00001946"/>
    </source>
</evidence>